<dbReference type="EMBL" id="CM055743">
    <property type="protein sequence ID" value="KAJ7999322.1"/>
    <property type="molecule type" value="Genomic_DNA"/>
</dbReference>
<proteinExistence type="predicted"/>
<accession>A0ACC2G6V9</accession>
<reference evidence="1" key="1">
    <citation type="submission" date="2021-05" db="EMBL/GenBank/DDBJ databases">
        <authorList>
            <person name="Pan Q."/>
            <person name="Jouanno E."/>
            <person name="Zahm M."/>
            <person name="Klopp C."/>
            <person name="Cabau C."/>
            <person name="Louis A."/>
            <person name="Berthelot C."/>
            <person name="Parey E."/>
            <person name="Roest Crollius H."/>
            <person name="Montfort J."/>
            <person name="Robinson-Rechavi M."/>
            <person name="Bouchez O."/>
            <person name="Lampietro C."/>
            <person name="Lopez Roques C."/>
            <person name="Donnadieu C."/>
            <person name="Postlethwait J."/>
            <person name="Bobe J."/>
            <person name="Dillon D."/>
            <person name="Chandos A."/>
            <person name="von Hippel F."/>
            <person name="Guiguen Y."/>
        </authorList>
    </citation>
    <scope>NUCLEOTIDE SEQUENCE</scope>
    <source>
        <strain evidence="1">YG-Jan2019</strain>
    </source>
</reference>
<evidence type="ECO:0000313" key="1">
    <source>
        <dbReference type="EMBL" id="KAJ7999322.1"/>
    </source>
</evidence>
<keyword evidence="2" id="KW-1185">Reference proteome</keyword>
<organism evidence="1 2">
    <name type="scientific">Dallia pectoralis</name>
    <name type="common">Alaska blackfish</name>
    <dbReference type="NCBI Taxonomy" id="75939"/>
    <lineage>
        <taxon>Eukaryota</taxon>
        <taxon>Metazoa</taxon>
        <taxon>Chordata</taxon>
        <taxon>Craniata</taxon>
        <taxon>Vertebrata</taxon>
        <taxon>Euteleostomi</taxon>
        <taxon>Actinopterygii</taxon>
        <taxon>Neopterygii</taxon>
        <taxon>Teleostei</taxon>
        <taxon>Protacanthopterygii</taxon>
        <taxon>Esociformes</taxon>
        <taxon>Umbridae</taxon>
        <taxon>Dallia</taxon>
    </lineage>
</organism>
<evidence type="ECO:0000313" key="2">
    <source>
        <dbReference type="Proteomes" id="UP001157502"/>
    </source>
</evidence>
<protein>
    <submittedName>
        <fullName evidence="1">Uncharacterized protein</fullName>
    </submittedName>
</protein>
<gene>
    <name evidence="1" type="ORF">DPEC_G00193180</name>
</gene>
<sequence>MPDGIHEVLEGPEEDECNKKKNMNICQNKAVISPKTKDGVSDQQSVSPYRITTVCLGLLCALLLAGILGLFLKQRNLLTRYNNVTKTKDQLQIKTKMLNTKIRVKFQGGSCPKGWMKFESSCYYISTLNKKWEESRQDCIDRGVDLVIINSTEEQSFINSLFGPGNNTWIGLTDSVTEGTWIWVDGTPLTTRFWDKGQPNNLNNQDCGEFIHKSSGPGEWNDDRCQKNNSWICKI</sequence>
<name>A0ACC2G6V9_DALPE</name>
<comment type="caution">
    <text evidence="1">The sequence shown here is derived from an EMBL/GenBank/DDBJ whole genome shotgun (WGS) entry which is preliminary data.</text>
</comment>
<dbReference type="Proteomes" id="UP001157502">
    <property type="component" value="Chromosome 16"/>
</dbReference>